<dbReference type="OMA" id="FGPENYV"/>
<proteinExistence type="predicted"/>
<sequence length="318" mass="34723">MAPGNIIIFGPTGQVAVAAARMAQDRGAKVSLAMRDTTKPIVGLDPKQEQSAGMERVYADLTLPDTVRAAVAQTGAKRAFLYCIMGKSMRPSIEALKEAGIELVVFNSSSTIQGDPQAVDMAANFIAWAHAQVEIALEEVFGVPSYVVVRPSAFMSNILAWKEMVKKGQLKLVYPEAAVFNYIAPEDIGAVCGALLAQGPEVLETKAGRNVVYLYGPSRMSQREAGQEIGRAIDIDLSIQALSDKEGVQFFVENLHVPEQAATNFVNRMREMSEKGRNQHKRAPEILEEAIGNIERYSGRPPTTMAKWLEGQTEHFRA</sequence>
<dbReference type="PANTHER" id="PTHR43162:SF1">
    <property type="entry name" value="PRESTALK A DIFFERENTIATION PROTEIN A"/>
    <property type="match status" value="1"/>
</dbReference>
<dbReference type="InterPro" id="IPR008030">
    <property type="entry name" value="NmrA-like"/>
</dbReference>
<accession>W3XH98</accession>
<dbReference type="HOGENOM" id="CLU_007383_10_0_1"/>
<dbReference type="OrthoDB" id="419598at2759"/>
<organism evidence="2 3">
    <name type="scientific">Pestalotiopsis fici (strain W106-1 / CGMCC3.15140)</name>
    <dbReference type="NCBI Taxonomy" id="1229662"/>
    <lineage>
        <taxon>Eukaryota</taxon>
        <taxon>Fungi</taxon>
        <taxon>Dikarya</taxon>
        <taxon>Ascomycota</taxon>
        <taxon>Pezizomycotina</taxon>
        <taxon>Sordariomycetes</taxon>
        <taxon>Xylariomycetidae</taxon>
        <taxon>Amphisphaeriales</taxon>
        <taxon>Sporocadaceae</taxon>
        <taxon>Pestalotiopsis</taxon>
    </lineage>
</organism>
<evidence type="ECO:0000313" key="2">
    <source>
        <dbReference type="EMBL" id="ETS85410.1"/>
    </source>
</evidence>
<evidence type="ECO:0000313" key="3">
    <source>
        <dbReference type="Proteomes" id="UP000030651"/>
    </source>
</evidence>
<dbReference type="KEGG" id="pfy:PFICI_03435"/>
<dbReference type="InterPro" id="IPR036291">
    <property type="entry name" value="NAD(P)-bd_dom_sf"/>
</dbReference>
<dbReference type="RefSeq" id="XP_007830207.1">
    <property type="nucleotide sequence ID" value="XM_007832016.1"/>
</dbReference>
<evidence type="ECO:0000259" key="1">
    <source>
        <dbReference type="Pfam" id="PF05368"/>
    </source>
</evidence>
<protein>
    <recommendedName>
        <fullName evidence="1">NmrA-like domain-containing protein</fullName>
    </recommendedName>
</protein>
<keyword evidence="3" id="KW-1185">Reference proteome</keyword>
<dbReference type="EMBL" id="KI912110">
    <property type="protein sequence ID" value="ETS85410.1"/>
    <property type="molecule type" value="Genomic_DNA"/>
</dbReference>
<dbReference type="InterPro" id="IPR051604">
    <property type="entry name" value="Ergot_Alk_Oxidoreductase"/>
</dbReference>
<dbReference type="Proteomes" id="UP000030651">
    <property type="component" value="Unassembled WGS sequence"/>
</dbReference>
<dbReference type="InParanoid" id="W3XH98"/>
<dbReference type="Pfam" id="PF05368">
    <property type="entry name" value="NmrA"/>
    <property type="match status" value="1"/>
</dbReference>
<dbReference type="PANTHER" id="PTHR43162">
    <property type="match status" value="1"/>
</dbReference>
<gene>
    <name evidence="2" type="ORF">PFICI_03435</name>
</gene>
<name>W3XH98_PESFW</name>
<reference evidence="3" key="1">
    <citation type="journal article" date="2015" name="BMC Genomics">
        <title>Genomic and transcriptomic analysis of the endophytic fungus Pestalotiopsis fici reveals its lifestyle and high potential for synthesis of natural products.</title>
        <authorList>
            <person name="Wang X."/>
            <person name="Zhang X."/>
            <person name="Liu L."/>
            <person name="Xiang M."/>
            <person name="Wang W."/>
            <person name="Sun X."/>
            <person name="Che Y."/>
            <person name="Guo L."/>
            <person name="Liu G."/>
            <person name="Guo L."/>
            <person name="Wang C."/>
            <person name="Yin W.B."/>
            <person name="Stadler M."/>
            <person name="Zhang X."/>
            <person name="Liu X."/>
        </authorList>
    </citation>
    <scope>NUCLEOTIDE SEQUENCE [LARGE SCALE GENOMIC DNA]</scope>
    <source>
        <strain evidence="3">W106-1 / CGMCC3.15140</strain>
    </source>
</reference>
<dbReference type="AlphaFoldDB" id="W3XH98"/>
<dbReference type="eggNOG" id="ENOG502SMDA">
    <property type="taxonomic scope" value="Eukaryota"/>
</dbReference>
<dbReference type="Gene3D" id="3.40.50.720">
    <property type="entry name" value="NAD(P)-binding Rossmann-like Domain"/>
    <property type="match status" value="1"/>
</dbReference>
<dbReference type="GeneID" id="19268448"/>
<feature type="domain" description="NmrA-like" evidence="1">
    <location>
        <begin position="5"/>
        <end position="202"/>
    </location>
</feature>
<dbReference type="SUPFAM" id="SSF51735">
    <property type="entry name" value="NAD(P)-binding Rossmann-fold domains"/>
    <property type="match status" value="1"/>
</dbReference>